<dbReference type="GO" id="GO:0006310">
    <property type="term" value="P:DNA recombination"/>
    <property type="evidence" value="ECO:0007669"/>
    <property type="project" value="UniProtKB-UniRule"/>
</dbReference>
<comment type="similarity">
    <text evidence="6">Belongs to the RuvA family.</text>
</comment>
<feature type="region of interest" description="Domain III" evidence="6">
    <location>
        <begin position="155"/>
        <end position="202"/>
    </location>
</feature>
<dbReference type="EMBL" id="QEWW01000008">
    <property type="protein sequence ID" value="PWD83838.1"/>
    <property type="molecule type" value="Genomic_DNA"/>
</dbReference>
<keyword evidence="5 6" id="KW-0234">DNA repair</keyword>
<dbReference type="SUPFAM" id="SSF50249">
    <property type="entry name" value="Nucleic acid-binding proteins"/>
    <property type="match status" value="1"/>
</dbReference>
<feature type="domain" description="Helix-hairpin-helix DNA-binding motif class 1" evidence="7">
    <location>
        <begin position="109"/>
        <end position="128"/>
    </location>
</feature>
<dbReference type="GO" id="GO:0005524">
    <property type="term" value="F:ATP binding"/>
    <property type="evidence" value="ECO:0007669"/>
    <property type="project" value="InterPro"/>
</dbReference>
<organism evidence="8 10">
    <name type="scientific">Ignatzschineria cameli</name>
    <dbReference type="NCBI Taxonomy" id="2182793"/>
    <lineage>
        <taxon>Bacteria</taxon>
        <taxon>Pseudomonadati</taxon>
        <taxon>Pseudomonadota</taxon>
        <taxon>Gammaproteobacteria</taxon>
        <taxon>Cardiobacteriales</taxon>
        <taxon>Ignatzschineriaceae</taxon>
        <taxon>Ignatzschineria</taxon>
    </lineage>
</organism>
<dbReference type="Pfam" id="PF01330">
    <property type="entry name" value="RuvA_N"/>
    <property type="match status" value="1"/>
</dbReference>
<evidence type="ECO:0000256" key="1">
    <source>
        <dbReference type="ARBA" id="ARBA00022490"/>
    </source>
</evidence>
<dbReference type="GO" id="GO:0000400">
    <property type="term" value="F:four-way junction DNA binding"/>
    <property type="evidence" value="ECO:0007669"/>
    <property type="project" value="UniProtKB-UniRule"/>
</dbReference>
<dbReference type="GO" id="GO:0048476">
    <property type="term" value="C:Holliday junction resolvase complex"/>
    <property type="evidence" value="ECO:0007669"/>
    <property type="project" value="UniProtKB-UniRule"/>
</dbReference>
<accession>A0A2U2AL20</accession>
<reference evidence="10 11" key="2">
    <citation type="submission" date="2018-05" db="EMBL/GenBank/DDBJ databases">
        <title>Ignatzschineria dubaiensis sp. nov., isolated from necrotic foot tissues of dromedaries (Camelus dromedarius) and associated maggots in Dubai, United Arab Emirates.</title>
        <authorList>
            <person name="Tsang C.C."/>
            <person name="Tang J.Y.M."/>
            <person name="Fong J.Y.H."/>
            <person name="Kinne J."/>
            <person name="Lee H.H."/>
            <person name="Joseph M."/>
            <person name="Jose S."/>
            <person name="Schuster R.K."/>
            <person name="Tang Y."/>
            <person name="Sivakumar S."/>
            <person name="Chen J.H.K."/>
            <person name="Teng J.L.L."/>
            <person name="Lau S.K.P."/>
            <person name="Wernery U."/>
            <person name="Woo P.C.Y."/>
        </authorList>
    </citation>
    <scope>NUCLEOTIDE SEQUENCE [LARGE SCALE GENOMIC DNA]</scope>
    <source>
        <strain evidence="10">UAE-HKU57</strain>
        <strain evidence="11">UAE-HKU58</strain>
    </source>
</reference>
<dbReference type="RefSeq" id="WP_109202390.1">
    <property type="nucleotide sequence ID" value="NZ_QEWS01000025.1"/>
</dbReference>
<dbReference type="CDD" id="cd14332">
    <property type="entry name" value="UBA_RuvA_C"/>
    <property type="match status" value="1"/>
</dbReference>
<evidence type="ECO:0000313" key="11">
    <source>
        <dbReference type="Proteomes" id="UP000245217"/>
    </source>
</evidence>
<keyword evidence="4 6" id="KW-0233">DNA recombination</keyword>
<dbReference type="OrthoDB" id="5293449at2"/>
<keyword evidence="11" id="KW-1185">Reference proteome</keyword>
<name>A0A2U2AL20_9GAMM</name>
<dbReference type="InterPro" id="IPR013849">
    <property type="entry name" value="DNA_helicase_Holl-junc_RuvA_I"/>
</dbReference>
<dbReference type="Proteomes" id="UP000245059">
    <property type="component" value="Unassembled WGS sequence"/>
</dbReference>
<comment type="caution">
    <text evidence="8">The sequence shown here is derived from an EMBL/GenBank/DDBJ whole genome shotgun (WGS) entry which is preliminary data.</text>
</comment>
<dbReference type="Pfam" id="PF07499">
    <property type="entry name" value="RuvA_C"/>
    <property type="match status" value="1"/>
</dbReference>
<dbReference type="Proteomes" id="UP000245217">
    <property type="component" value="Unassembled WGS sequence"/>
</dbReference>
<dbReference type="GO" id="GO:0009378">
    <property type="term" value="F:four-way junction helicase activity"/>
    <property type="evidence" value="ECO:0007669"/>
    <property type="project" value="InterPro"/>
</dbReference>
<evidence type="ECO:0000256" key="5">
    <source>
        <dbReference type="ARBA" id="ARBA00023204"/>
    </source>
</evidence>
<dbReference type="HAMAP" id="MF_00031">
    <property type="entry name" value="DNA_HJ_migration_RuvA"/>
    <property type="match status" value="1"/>
</dbReference>
<keyword evidence="2 6" id="KW-0227">DNA damage</keyword>
<evidence type="ECO:0000256" key="2">
    <source>
        <dbReference type="ARBA" id="ARBA00022763"/>
    </source>
</evidence>
<evidence type="ECO:0000313" key="8">
    <source>
        <dbReference type="EMBL" id="PWD83838.1"/>
    </source>
</evidence>
<comment type="domain">
    <text evidence="6">Has three domains with a flexible linker between the domains II and III and assumes an 'L' shape. Domain III is highly mobile and contacts RuvB.</text>
</comment>
<dbReference type="InterPro" id="IPR010994">
    <property type="entry name" value="RuvA_2-like"/>
</dbReference>
<evidence type="ECO:0000256" key="6">
    <source>
        <dbReference type="HAMAP-Rule" id="MF_00031"/>
    </source>
</evidence>
<dbReference type="SUPFAM" id="SSF46929">
    <property type="entry name" value="DNA helicase RuvA subunit, C-terminal domain"/>
    <property type="match status" value="1"/>
</dbReference>
<dbReference type="GO" id="GO:0005737">
    <property type="term" value="C:cytoplasm"/>
    <property type="evidence" value="ECO:0007669"/>
    <property type="project" value="UniProtKB-SubCell"/>
</dbReference>
<keyword evidence="1 6" id="KW-0963">Cytoplasm</keyword>
<sequence>MIGRLTGILAEKRLPNQALIDVAGVGYEVELPMSSFAQLPSEGEKVQLTIHHVVREDASLLYGFSSSKEREAFRLLIRVSGIGPKSAILILSGLSAEELYRVIQTEDLNSLTKVPGVGKKTAERLIVELRDKIKALAPIDITDDLIAASSGTLISDSDAIITDAIEALVSLGYSQTEAKKRVNKIAKPGLTLEAIIPLALKL</sequence>
<dbReference type="InterPro" id="IPR012340">
    <property type="entry name" value="NA-bd_OB-fold"/>
</dbReference>
<dbReference type="GO" id="GO:0006281">
    <property type="term" value="P:DNA repair"/>
    <property type="evidence" value="ECO:0007669"/>
    <property type="project" value="UniProtKB-UniRule"/>
</dbReference>
<dbReference type="InterPro" id="IPR011114">
    <property type="entry name" value="RuvA_C"/>
</dbReference>
<dbReference type="SMART" id="SM00278">
    <property type="entry name" value="HhH1"/>
    <property type="match status" value="2"/>
</dbReference>
<dbReference type="SUPFAM" id="SSF47781">
    <property type="entry name" value="RuvA domain 2-like"/>
    <property type="match status" value="1"/>
</dbReference>
<dbReference type="InterPro" id="IPR000085">
    <property type="entry name" value="RuvA"/>
</dbReference>
<dbReference type="Gene3D" id="1.10.150.20">
    <property type="entry name" value="5' to 3' exonuclease, C-terminal subdomain"/>
    <property type="match status" value="1"/>
</dbReference>
<dbReference type="InterPro" id="IPR003583">
    <property type="entry name" value="Hlx-hairpin-Hlx_DNA-bd_motif"/>
</dbReference>
<dbReference type="Gene3D" id="1.10.8.10">
    <property type="entry name" value="DNA helicase RuvA subunit, C-terminal domain"/>
    <property type="match status" value="1"/>
</dbReference>
<protein>
    <recommendedName>
        <fullName evidence="6">Holliday junction branch migration complex subunit RuvA</fullName>
    </recommendedName>
</protein>
<comment type="subunit">
    <text evidence="6">Homotetramer. Forms an RuvA(8)-RuvB(12)-Holliday junction (HJ) complex. HJ DNA is sandwiched between 2 RuvA tetramers; dsDNA enters through RuvA and exits via RuvB. An RuvB hexamer assembles on each DNA strand where it exits the tetramer. Each RuvB hexamer is contacted by two RuvA subunits (via domain III) on 2 adjacent RuvB subunits; this complex drives branch migration. In the full resolvosome a probable DNA-RuvA(4)-RuvB(12)-RuvC(2) complex forms which resolves the HJ.</text>
</comment>
<comment type="subcellular location">
    <subcellularLocation>
        <location evidence="6">Cytoplasm</location>
    </subcellularLocation>
</comment>
<dbReference type="Pfam" id="PF14520">
    <property type="entry name" value="HHH_5"/>
    <property type="match status" value="1"/>
</dbReference>
<dbReference type="EMBL" id="QEWV01000017">
    <property type="protein sequence ID" value="PWD89311.1"/>
    <property type="molecule type" value="Genomic_DNA"/>
</dbReference>
<dbReference type="NCBIfam" id="TIGR00084">
    <property type="entry name" value="ruvA"/>
    <property type="match status" value="1"/>
</dbReference>
<evidence type="ECO:0000313" key="10">
    <source>
        <dbReference type="Proteomes" id="UP000245059"/>
    </source>
</evidence>
<gene>
    <name evidence="6" type="primary">ruvA</name>
    <name evidence="8" type="ORF">DC077_09115</name>
    <name evidence="9" type="ORF">DC078_10020</name>
</gene>
<dbReference type="InterPro" id="IPR036267">
    <property type="entry name" value="RuvA_C_sf"/>
</dbReference>
<comment type="function">
    <text evidence="6">The RuvA-RuvB-RuvC complex processes Holliday junction (HJ) DNA during genetic recombination and DNA repair, while the RuvA-RuvB complex plays an important role in the rescue of blocked DNA replication forks via replication fork reversal (RFR). RuvA specifically binds to HJ cruciform DNA, conferring on it an open structure. The RuvB hexamer acts as an ATP-dependent pump, pulling dsDNA into and through the RuvAB complex. HJ branch migration allows RuvC to scan DNA until it finds its consensus sequence, where it cleaves and resolves the cruciform DNA.</text>
</comment>
<comment type="caution">
    <text evidence="6">Lacks conserved residue(s) required for the propagation of feature annotation.</text>
</comment>
<reference evidence="8" key="1">
    <citation type="journal article" date="2018" name="Genome Announc.">
        <title>Ignatzschineria cameli sp. nov., isolated from necrotic foot tissue of dromedaries (Camelus dromedarius) and associated maggots (Wohlfahrtia species) in Dubai.</title>
        <authorList>
            <person name="Tsang C.C."/>
            <person name="Tang J.Y."/>
            <person name="Fong J.Y."/>
            <person name="Kinne J."/>
            <person name="Lee H.H."/>
            <person name="Joseph M."/>
            <person name="Jose S."/>
            <person name="Schuster R.K."/>
            <person name="Tang Y."/>
            <person name="Sivakumar S."/>
            <person name="Chen J.H."/>
            <person name="Teng J.L."/>
            <person name="Lau S.K."/>
            <person name="Wernery U."/>
            <person name="Woo P.C."/>
        </authorList>
    </citation>
    <scope>NUCLEOTIDE SEQUENCE</scope>
    <source>
        <strain evidence="8">UAE-HKU57</strain>
        <strain evidence="9">UAE-HKU58</strain>
    </source>
</reference>
<evidence type="ECO:0000259" key="7">
    <source>
        <dbReference type="SMART" id="SM00278"/>
    </source>
</evidence>
<feature type="domain" description="Helix-hairpin-helix DNA-binding motif class 1" evidence="7">
    <location>
        <begin position="74"/>
        <end position="93"/>
    </location>
</feature>
<evidence type="ECO:0000256" key="4">
    <source>
        <dbReference type="ARBA" id="ARBA00023172"/>
    </source>
</evidence>
<evidence type="ECO:0000256" key="3">
    <source>
        <dbReference type="ARBA" id="ARBA00023125"/>
    </source>
</evidence>
<keyword evidence="3 6" id="KW-0238">DNA-binding</keyword>
<dbReference type="GO" id="GO:0009379">
    <property type="term" value="C:Holliday junction helicase complex"/>
    <property type="evidence" value="ECO:0007669"/>
    <property type="project" value="InterPro"/>
</dbReference>
<dbReference type="AlphaFoldDB" id="A0A2U2AL20"/>
<dbReference type="Gene3D" id="2.40.50.140">
    <property type="entry name" value="Nucleic acid-binding proteins"/>
    <property type="match status" value="1"/>
</dbReference>
<evidence type="ECO:0000313" key="9">
    <source>
        <dbReference type="EMBL" id="PWD89311.1"/>
    </source>
</evidence>
<proteinExistence type="inferred from homology"/>